<comment type="caution">
    <text evidence="5">The sequence shown here is derived from an EMBL/GenBank/DDBJ whole genome shotgun (WGS) entry which is preliminary data.</text>
</comment>
<dbReference type="CDD" id="cd09120">
    <property type="entry name" value="PLDc_DNaseII_1"/>
    <property type="match status" value="1"/>
</dbReference>
<feature type="signal peptide" evidence="4">
    <location>
        <begin position="1"/>
        <end position="20"/>
    </location>
</feature>
<evidence type="ECO:0000256" key="2">
    <source>
        <dbReference type="ARBA" id="ARBA00022801"/>
    </source>
</evidence>
<proteinExistence type="inferred from homology"/>
<sequence>MKFLALLLLFLLKWTEDVKAYSCKSINGNDVDWFYGYKLPTLENDRRKGASEGTAFLYADSRSSAWALSDEDFYALYNDEHPNNKTDSSRGHMKGVLLFNDFNGIWIIHSVPKFPSTSSRAYKYPDSGKRNGQSFLCITFPTTHLDEIGKQLVFGQPSVYEKQLPASFERLYPNLAAAVSGKSVSRKLQRGIGFSSIAPLTSVGGRRFISFSKHKKYGKDLYSDLVAPELKSSLYVETWLNGGGDLPSECDTSYKVYNLRSARPSTYNFKNSNDHSKWAVSTNADNPWICIGDINRQKSQEGRGGGTMCLADARISTLYRLAAGDIECCGSRSLNRTPKSVWNMIGNMFSGRSKEQSPKNGSQPSGCVPPPSSTSRRRKRTTAKQFLRNMKTGFERFFNF</sequence>
<dbReference type="Proteomes" id="UP001201812">
    <property type="component" value="Unassembled WGS sequence"/>
</dbReference>
<keyword evidence="2" id="KW-0378">Hydrolase</keyword>
<dbReference type="GO" id="GO:0004531">
    <property type="term" value="F:deoxyribonuclease II activity"/>
    <property type="evidence" value="ECO:0007669"/>
    <property type="project" value="InterPro"/>
</dbReference>
<reference evidence="5" key="1">
    <citation type="submission" date="2022-01" db="EMBL/GenBank/DDBJ databases">
        <title>Genome Sequence Resource for Two Populations of Ditylenchus destructor, the Migratory Endoparasitic Phytonematode.</title>
        <authorList>
            <person name="Zhang H."/>
            <person name="Lin R."/>
            <person name="Xie B."/>
        </authorList>
    </citation>
    <scope>NUCLEOTIDE SEQUENCE</scope>
    <source>
        <strain evidence="5">BazhouSP</strain>
    </source>
</reference>
<dbReference type="CDD" id="cd09121">
    <property type="entry name" value="PLDc_DNaseII_2"/>
    <property type="match status" value="1"/>
</dbReference>
<dbReference type="PANTHER" id="PTHR10858">
    <property type="entry name" value="DEOXYRIBONUCLEASE II"/>
    <property type="match status" value="1"/>
</dbReference>
<evidence type="ECO:0000313" key="6">
    <source>
        <dbReference type="Proteomes" id="UP001201812"/>
    </source>
</evidence>
<evidence type="ECO:0000256" key="1">
    <source>
        <dbReference type="ARBA" id="ARBA00007527"/>
    </source>
</evidence>
<dbReference type="InterPro" id="IPR004947">
    <property type="entry name" value="DNase_II"/>
</dbReference>
<dbReference type="GO" id="GO:0006309">
    <property type="term" value="P:apoptotic DNA fragmentation"/>
    <property type="evidence" value="ECO:0007669"/>
    <property type="project" value="TreeGrafter"/>
</dbReference>
<evidence type="ECO:0000313" key="5">
    <source>
        <dbReference type="EMBL" id="KAI1718838.1"/>
    </source>
</evidence>
<feature type="chain" id="PRO_5042072335" evidence="4">
    <location>
        <begin position="21"/>
        <end position="400"/>
    </location>
</feature>
<feature type="region of interest" description="Disordered" evidence="3">
    <location>
        <begin position="350"/>
        <end position="382"/>
    </location>
</feature>
<dbReference type="EMBL" id="JAKKPZ010000007">
    <property type="protein sequence ID" value="KAI1718838.1"/>
    <property type="molecule type" value="Genomic_DNA"/>
</dbReference>
<evidence type="ECO:0000256" key="3">
    <source>
        <dbReference type="SAM" id="MobiDB-lite"/>
    </source>
</evidence>
<comment type="similarity">
    <text evidence="1">Belongs to the DNase II family.</text>
</comment>
<evidence type="ECO:0000256" key="4">
    <source>
        <dbReference type="SAM" id="SignalP"/>
    </source>
</evidence>
<accession>A0AAD4N7Y1</accession>
<keyword evidence="4" id="KW-0732">Signal</keyword>
<dbReference type="AlphaFoldDB" id="A0AAD4N7Y1"/>
<dbReference type="PANTHER" id="PTHR10858:SF30">
    <property type="entry name" value="CELL-DEATH-RELATED NUCLEASE 7"/>
    <property type="match status" value="1"/>
</dbReference>
<gene>
    <name evidence="5" type="ORF">DdX_05949</name>
</gene>
<dbReference type="Pfam" id="PF03265">
    <property type="entry name" value="DNase_II"/>
    <property type="match status" value="2"/>
</dbReference>
<keyword evidence="6" id="KW-1185">Reference proteome</keyword>
<name>A0AAD4N7Y1_9BILA</name>
<organism evidence="5 6">
    <name type="scientific">Ditylenchus destructor</name>
    <dbReference type="NCBI Taxonomy" id="166010"/>
    <lineage>
        <taxon>Eukaryota</taxon>
        <taxon>Metazoa</taxon>
        <taxon>Ecdysozoa</taxon>
        <taxon>Nematoda</taxon>
        <taxon>Chromadorea</taxon>
        <taxon>Rhabditida</taxon>
        <taxon>Tylenchina</taxon>
        <taxon>Tylenchomorpha</taxon>
        <taxon>Sphaerularioidea</taxon>
        <taxon>Anguinidae</taxon>
        <taxon>Anguininae</taxon>
        <taxon>Ditylenchus</taxon>
    </lineage>
</organism>
<protein>
    <submittedName>
        <fullName evidence="5">Deoxyribonuclease II domain-containing protein</fullName>
    </submittedName>
</protein>